<keyword evidence="2" id="KW-0812">Transmembrane</keyword>
<keyword evidence="6" id="KW-1185">Reference proteome</keyword>
<accession>A0A804I991</accession>
<dbReference type="InParanoid" id="A0A804I991"/>
<dbReference type="GO" id="GO:0003680">
    <property type="term" value="F:minor groove of adenine-thymine-rich DNA binding"/>
    <property type="evidence" value="ECO:0000318"/>
    <property type="project" value="GO_Central"/>
</dbReference>
<sequence length="342" mass="36298">MKNKDSRKDVILRFQQHNLQQHQGRQQQQLWKECLPDEVVRARSSGEINEPKADVEHDSQKAVVVVNGSSGASCDGGGDGAIFEVVKRRRGRPLGSKNKPKPPVVITQKAETPAAMRPHLLEIPAGKDVADAIARFARRRDLGLCVLAGTGSVANVTLRQSNIGGVPTAAAATIGFHGRFEILSISATFLSPAVAALSPGISGQMSISLAGPQGQVMGGLVVGPLLAAETVVIVAAAFLNPTFHRLPAEDDASLSISVFGGDVGAAGEVEEQEQHLHHQNQQHQQQEHQQQRNHGSVAASSSEPCGVSISSRHLSSSVILAPISRPPRPSSPPPLPPYQYYS</sequence>
<feature type="region of interest" description="Disordered" evidence="1">
    <location>
        <begin position="270"/>
        <end position="342"/>
    </location>
</feature>
<reference evidence="5" key="2">
    <citation type="submission" date="2021-05" db="UniProtKB">
        <authorList>
            <consortium name="EnsemblPlants"/>
        </authorList>
    </citation>
    <scope>IDENTIFICATION</scope>
    <source>
        <strain evidence="5">subsp. malaccensis</strain>
    </source>
</reference>
<evidence type="ECO:0000259" key="3">
    <source>
        <dbReference type="PROSITE" id="PS51742"/>
    </source>
</evidence>
<keyword evidence="2" id="KW-1133">Transmembrane helix</keyword>
<proteinExistence type="predicted"/>
<feature type="compositionally biased region" description="Pro residues" evidence="1">
    <location>
        <begin position="324"/>
        <end position="342"/>
    </location>
</feature>
<organism evidence="5 6">
    <name type="scientific">Musa acuminata subsp. malaccensis</name>
    <name type="common">Wild banana</name>
    <name type="synonym">Musa malaccensis</name>
    <dbReference type="NCBI Taxonomy" id="214687"/>
    <lineage>
        <taxon>Eukaryota</taxon>
        <taxon>Viridiplantae</taxon>
        <taxon>Streptophyta</taxon>
        <taxon>Embryophyta</taxon>
        <taxon>Tracheophyta</taxon>
        <taxon>Spermatophyta</taxon>
        <taxon>Magnoliopsida</taxon>
        <taxon>Liliopsida</taxon>
        <taxon>Zingiberales</taxon>
        <taxon>Musaceae</taxon>
        <taxon>Musa</taxon>
    </lineage>
</organism>
<name>A0A804I991_MUSAM</name>
<dbReference type="PROSITE" id="PS51742">
    <property type="entry name" value="PPC"/>
    <property type="match status" value="1"/>
</dbReference>
<dbReference type="InterPro" id="IPR005175">
    <property type="entry name" value="PPC_dom"/>
</dbReference>
<dbReference type="AlphaFoldDB" id="A0A804I991"/>
<dbReference type="PANTHER" id="PTHR31100">
    <property type="entry name" value="AT-HOOK MOTIF NUCLEAR-LOCALIZED PROTEIN 15"/>
    <property type="match status" value="1"/>
</dbReference>
<dbReference type="Proteomes" id="UP000012960">
    <property type="component" value="Unplaced"/>
</dbReference>
<evidence type="ECO:0000313" key="4">
    <source>
        <dbReference type="EMBL" id="CAG1849378.1"/>
    </source>
</evidence>
<feature type="transmembrane region" description="Helical" evidence="2">
    <location>
        <begin position="182"/>
        <end position="201"/>
    </location>
</feature>
<evidence type="ECO:0000256" key="1">
    <source>
        <dbReference type="SAM" id="MobiDB-lite"/>
    </source>
</evidence>
<dbReference type="CDD" id="cd11378">
    <property type="entry name" value="DUF296"/>
    <property type="match status" value="1"/>
</dbReference>
<gene>
    <name evidence="4" type="ORF">GSMUA_209640.1</name>
</gene>
<dbReference type="OMA" id="INEPKAD"/>
<reference evidence="4" key="1">
    <citation type="submission" date="2021-03" db="EMBL/GenBank/DDBJ databases">
        <authorList>
            <consortium name="Genoscope - CEA"/>
            <person name="William W."/>
        </authorList>
    </citation>
    <scope>NUCLEOTIDE SEQUENCE</scope>
    <source>
        <strain evidence="4">Doubled-haploid Pahang</strain>
    </source>
</reference>
<dbReference type="EMBL" id="HG996468">
    <property type="protein sequence ID" value="CAG1849378.1"/>
    <property type="molecule type" value="Genomic_DNA"/>
</dbReference>
<dbReference type="GO" id="GO:0005634">
    <property type="term" value="C:nucleus"/>
    <property type="evidence" value="ECO:0000318"/>
    <property type="project" value="GO_Central"/>
</dbReference>
<dbReference type="EnsemblPlants" id="Ma03_t06710.1">
    <property type="protein sequence ID" value="Ma03_p06710.1"/>
    <property type="gene ID" value="Ma03_g06710"/>
</dbReference>
<keyword evidence="2" id="KW-0472">Membrane</keyword>
<dbReference type="Pfam" id="PF03479">
    <property type="entry name" value="PCC"/>
    <property type="match status" value="1"/>
</dbReference>
<dbReference type="SUPFAM" id="SSF117856">
    <property type="entry name" value="AF0104/ALDC/Ptd012-like"/>
    <property type="match status" value="1"/>
</dbReference>
<dbReference type="Gramene" id="Ma03_t06710.1">
    <property type="protein sequence ID" value="Ma03_p06710.1"/>
    <property type="gene ID" value="Ma03_g06710"/>
</dbReference>
<dbReference type="Gene3D" id="3.30.1330.80">
    <property type="entry name" value="Hypothetical protein, similar to alpha- acetolactate decarboxylase, domain 2"/>
    <property type="match status" value="1"/>
</dbReference>
<evidence type="ECO:0000313" key="6">
    <source>
        <dbReference type="Proteomes" id="UP000012960"/>
    </source>
</evidence>
<dbReference type="InterPro" id="IPR014476">
    <property type="entry name" value="AHL15-29"/>
</dbReference>
<feature type="compositionally biased region" description="Polar residues" evidence="1">
    <location>
        <begin position="292"/>
        <end position="303"/>
    </location>
</feature>
<feature type="compositionally biased region" description="Low complexity" evidence="1">
    <location>
        <begin position="307"/>
        <end position="323"/>
    </location>
</feature>
<dbReference type="PANTHER" id="PTHR31100:SF69">
    <property type="entry name" value="AT-HOOK MOTIF NUCLEAR-LOCALIZED PROTEIN 17-RELATED"/>
    <property type="match status" value="1"/>
</dbReference>
<evidence type="ECO:0000256" key="2">
    <source>
        <dbReference type="SAM" id="Phobius"/>
    </source>
</evidence>
<dbReference type="GO" id="GO:0003700">
    <property type="term" value="F:DNA-binding transcription factor activity"/>
    <property type="evidence" value="ECO:0000318"/>
    <property type="project" value="GO_Central"/>
</dbReference>
<protein>
    <submittedName>
        <fullName evidence="4">(wild Malaysian banana) hypothetical protein</fullName>
    </submittedName>
</protein>
<feature type="transmembrane region" description="Helical" evidence="2">
    <location>
        <begin position="221"/>
        <end position="239"/>
    </location>
</feature>
<feature type="domain" description="PPC" evidence="3">
    <location>
        <begin position="113"/>
        <end position="262"/>
    </location>
</feature>
<evidence type="ECO:0000313" key="5">
    <source>
        <dbReference type="EnsemblPlants" id="Ma03_p06710.1"/>
    </source>
</evidence>